<keyword evidence="2" id="KW-0732">Signal</keyword>
<accession>A0ABS2GNY6</accession>
<feature type="signal peptide" evidence="2">
    <location>
        <begin position="1"/>
        <end position="22"/>
    </location>
</feature>
<dbReference type="PROSITE" id="PS51257">
    <property type="entry name" value="PROKAR_LIPOPROTEIN"/>
    <property type="match status" value="1"/>
</dbReference>
<proteinExistence type="predicted"/>
<evidence type="ECO:0000256" key="2">
    <source>
        <dbReference type="SAM" id="SignalP"/>
    </source>
</evidence>
<reference evidence="4 5" key="1">
    <citation type="journal article" date="2021" name="Sci. Rep.">
        <title>The distribution of antibiotic resistance genes in chicken gut microbiota commensals.</title>
        <authorList>
            <person name="Juricova H."/>
            <person name="Matiasovicova J."/>
            <person name="Kubasova T."/>
            <person name="Cejkova D."/>
            <person name="Rychlik I."/>
        </authorList>
    </citation>
    <scope>NUCLEOTIDE SEQUENCE [LARGE SCALE GENOMIC DNA]</scope>
    <source>
        <strain evidence="4 5">An564</strain>
    </source>
</reference>
<dbReference type="RefSeq" id="WP_204721436.1">
    <property type="nucleotide sequence ID" value="NZ_JACSNR010000008.1"/>
</dbReference>
<dbReference type="SUPFAM" id="SSF88713">
    <property type="entry name" value="Glycoside hydrolase/deacetylase"/>
    <property type="match status" value="1"/>
</dbReference>
<dbReference type="PROSITE" id="PS51677">
    <property type="entry name" value="NODB"/>
    <property type="match status" value="1"/>
</dbReference>
<dbReference type="InterPro" id="IPR014235">
    <property type="entry name" value="Spore_PdaA"/>
</dbReference>
<feature type="domain" description="NodB homology" evidence="3">
    <location>
        <begin position="123"/>
        <end position="303"/>
    </location>
</feature>
<organism evidence="4 5">
    <name type="scientific">Hydrogenoanaerobacterium saccharovorans</name>
    <dbReference type="NCBI Taxonomy" id="474960"/>
    <lineage>
        <taxon>Bacteria</taxon>
        <taxon>Bacillati</taxon>
        <taxon>Bacillota</taxon>
        <taxon>Clostridia</taxon>
        <taxon>Eubacteriales</taxon>
        <taxon>Oscillospiraceae</taxon>
        <taxon>Hydrogenoanaerobacterium</taxon>
    </lineage>
</organism>
<feature type="compositionally biased region" description="Acidic residues" evidence="1">
    <location>
        <begin position="47"/>
        <end position="60"/>
    </location>
</feature>
<dbReference type="PANTHER" id="PTHR10587">
    <property type="entry name" value="GLYCOSYL TRANSFERASE-RELATED"/>
    <property type="match status" value="1"/>
</dbReference>
<feature type="region of interest" description="Disordered" evidence="1">
    <location>
        <begin position="23"/>
        <end position="66"/>
    </location>
</feature>
<dbReference type="CDD" id="cd10948">
    <property type="entry name" value="CE4_BsPdaA_like"/>
    <property type="match status" value="1"/>
</dbReference>
<evidence type="ECO:0000313" key="4">
    <source>
        <dbReference type="EMBL" id="MBM6923843.1"/>
    </source>
</evidence>
<feature type="compositionally biased region" description="Low complexity" evidence="1">
    <location>
        <begin position="315"/>
        <end position="342"/>
    </location>
</feature>
<dbReference type="InterPro" id="IPR011330">
    <property type="entry name" value="Glyco_hydro/deAcase_b/a-brl"/>
</dbReference>
<dbReference type="EMBL" id="JACSNR010000008">
    <property type="protein sequence ID" value="MBM6923843.1"/>
    <property type="molecule type" value="Genomic_DNA"/>
</dbReference>
<evidence type="ECO:0000259" key="3">
    <source>
        <dbReference type="PROSITE" id="PS51677"/>
    </source>
</evidence>
<name>A0ABS2GNY6_9FIRM</name>
<dbReference type="InterPro" id="IPR002509">
    <property type="entry name" value="NODB_dom"/>
</dbReference>
<keyword evidence="5" id="KW-1185">Reference proteome</keyword>
<dbReference type="Gene3D" id="3.20.20.370">
    <property type="entry name" value="Glycoside hydrolase/deacetylase"/>
    <property type="match status" value="1"/>
</dbReference>
<evidence type="ECO:0000313" key="5">
    <source>
        <dbReference type="Proteomes" id="UP000724149"/>
    </source>
</evidence>
<dbReference type="PANTHER" id="PTHR10587:SF78">
    <property type="entry name" value="PEPTIDOGLYCAN-N-ACETYLMURAMIC ACID DEACETYLASE PDAA"/>
    <property type="match status" value="1"/>
</dbReference>
<evidence type="ECO:0000256" key="1">
    <source>
        <dbReference type="SAM" id="MobiDB-lite"/>
    </source>
</evidence>
<dbReference type="InterPro" id="IPR050248">
    <property type="entry name" value="Polysacc_deacetylase_ArnD"/>
</dbReference>
<gene>
    <name evidence="4" type="ORF">H9X81_09110</name>
</gene>
<dbReference type="Pfam" id="PF01522">
    <property type="entry name" value="Polysacc_deac_1"/>
    <property type="match status" value="1"/>
</dbReference>
<comment type="caution">
    <text evidence="4">The sequence shown here is derived from an EMBL/GenBank/DDBJ whole genome shotgun (WGS) entry which is preliminary data.</text>
</comment>
<dbReference type="Proteomes" id="UP000724149">
    <property type="component" value="Unassembled WGS sequence"/>
</dbReference>
<protein>
    <submittedName>
        <fullName evidence="4">Polysaccharide deacetylase family protein</fullName>
    </submittedName>
</protein>
<feature type="region of interest" description="Disordered" evidence="1">
    <location>
        <begin position="306"/>
        <end position="342"/>
    </location>
</feature>
<feature type="compositionally biased region" description="Low complexity" evidence="1">
    <location>
        <begin position="32"/>
        <end position="46"/>
    </location>
</feature>
<feature type="chain" id="PRO_5046227723" evidence="2">
    <location>
        <begin position="23"/>
        <end position="342"/>
    </location>
</feature>
<sequence>MKNRWISILLALVLTVGLTACTTDRGEERSSSSETEQEPVSVSSSEPEPESEPEEQEWESGDPYPYAEPAMGSNFPVVAQLSGEAVTWGPATNMDEENRPIACLQLQEQYGDYNVNFIGPDEKRIYLTFDEGYENGNTADILDILKEKNVKAVFFVTGHYCKTNPELVQRMIDEGHIVGNHSMNHPNFTTITPEEMYEEVKELHDYVQENFDYTMFLFRYPEGVFSEQSLAVLQDAGYQTSFWSYAYNDWDQNNQPDPDTAYQKVTGALHPGAIYLLHAVSETNSEILGDFIDEARSQGYEVSVYNIPPVENPREGASASSQTESSSESQTESQSESGTEAE</sequence>